<keyword evidence="2" id="KW-1185">Reference proteome</keyword>
<reference evidence="1" key="1">
    <citation type="journal article" date="2022" name="Int. J. Mol. Sci.">
        <title>Draft Genome of Tanacetum Coccineum: Genomic Comparison of Closely Related Tanacetum-Family Plants.</title>
        <authorList>
            <person name="Yamashiro T."/>
            <person name="Shiraishi A."/>
            <person name="Nakayama K."/>
            <person name="Satake H."/>
        </authorList>
    </citation>
    <scope>NUCLEOTIDE SEQUENCE</scope>
</reference>
<evidence type="ECO:0000313" key="2">
    <source>
        <dbReference type="Proteomes" id="UP001151760"/>
    </source>
</evidence>
<dbReference type="Proteomes" id="UP001151760">
    <property type="component" value="Unassembled WGS sequence"/>
</dbReference>
<organism evidence="1 2">
    <name type="scientific">Tanacetum coccineum</name>
    <dbReference type="NCBI Taxonomy" id="301880"/>
    <lineage>
        <taxon>Eukaryota</taxon>
        <taxon>Viridiplantae</taxon>
        <taxon>Streptophyta</taxon>
        <taxon>Embryophyta</taxon>
        <taxon>Tracheophyta</taxon>
        <taxon>Spermatophyta</taxon>
        <taxon>Magnoliopsida</taxon>
        <taxon>eudicotyledons</taxon>
        <taxon>Gunneridae</taxon>
        <taxon>Pentapetalae</taxon>
        <taxon>asterids</taxon>
        <taxon>campanulids</taxon>
        <taxon>Asterales</taxon>
        <taxon>Asteraceae</taxon>
        <taxon>Asteroideae</taxon>
        <taxon>Anthemideae</taxon>
        <taxon>Anthemidinae</taxon>
        <taxon>Tanacetum</taxon>
    </lineage>
</organism>
<accession>A0ABQ5BVB2</accession>
<name>A0ABQ5BVB2_9ASTR</name>
<reference evidence="1" key="2">
    <citation type="submission" date="2022-01" db="EMBL/GenBank/DDBJ databases">
        <authorList>
            <person name="Yamashiro T."/>
            <person name="Shiraishi A."/>
            <person name="Satake H."/>
            <person name="Nakayama K."/>
        </authorList>
    </citation>
    <scope>NUCLEOTIDE SEQUENCE</scope>
</reference>
<dbReference type="EMBL" id="BQNB010013668">
    <property type="protein sequence ID" value="GJT18820.1"/>
    <property type="molecule type" value="Genomic_DNA"/>
</dbReference>
<protein>
    <submittedName>
        <fullName evidence="1">Uncharacterized protein</fullName>
    </submittedName>
</protein>
<gene>
    <name evidence="1" type="ORF">Tco_0877526</name>
</gene>
<comment type="caution">
    <text evidence="1">The sequence shown here is derived from an EMBL/GenBank/DDBJ whole genome shotgun (WGS) entry which is preliminary data.</text>
</comment>
<sequence>MMGSSFEKCFEKKIFPIRSVIRVINFVEFGSVQERGKRRLPEKKITIPEWSEGRVMRRILGGEEEVVGIVELESSGKAELGEPESDISECR</sequence>
<proteinExistence type="predicted"/>
<evidence type="ECO:0000313" key="1">
    <source>
        <dbReference type="EMBL" id="GJT18820.1"/>
    </source>
</evidence>